<dbReference type="PANTHER" id="PTHR48190:SF2">
    <property type="entry name" value="PROGRAMMED CELL DEATH PROTEIN 7"/>
    <property type="match status" value="1"/>
</dbReference>
<accession>A0A7C9B1X6</accession>
<evidence type="ECO:0000256" key="1">
    <source>
        <dbReference type="SAM" id="Coils"/>
    </source>
</evidence>
<evidence type="ECO:0000256" key="2">
    <source>
        <dbReference type="SAM" id="MobiDB-lite"/>
    </source>
</evidence>
<organism evidence="3">
    <name type="scientific">Opuntia streptacantha</name>
    <name type="common">Prickly pear cactus</name>
    <name type="synonym">Opuntia cardona</name>
    <dbReference type="NCBI Taxonomy" id="393608"/>
    <lineage>
        <taxon>Eukaryota</taxon>
        <taxon>Viridiplantae</taxon>
        <taxon>Streptophyta</taxon>
        <taxon>Embryophyta</taxon>
        <taxon>Tracheophyta</taxon>
        <taxon>Spermatophyta</taxon>
        <taxon>Magnoliopsida</taxon>
        <taxon>eudicotyledons</taxon>
        <taxon>Gunneridae</taxon>
        <taxon>Pentapetalae</taxon>
        <taxon>Caryophyllales</taxon>
        <taxon>Cactineae</taxon>
        <taxon>Cactaceae</taxon>
        <taxon>Opuntioideae</taxon>
        <taxon>Opuntia</taxon>
    </lineage>
</organism>
<name>A0A7C9B1X6_OPUST</name>
<feature type="compositionally biased region" description="Pro residues" evidence="2">
    <location>
        <begin position="10"/>
        <end position="25"/>
    </location>
</feature>
<keyword evidence="1" id="KW-0175">Coiled coil</keyword>
<dbReference type="Pfam" id="PF16021">
    <property type="entry name" value="PDCD7"/>
    <property type="match status" value="1"/>
</dbReference>
<reference evidence="3" key="2">
    <citation type="submission" date="2020-07" db="EMBL/GenBank/DDBJ databases">
        <authorList>
            <person name="Vera ALvarez R."/>
            <person name="Arias-Moreno D.M."/>
            <person name="Jimenez-Jacinto V."/>
            <person name="Jimenez-Bremont J.F."/>
            <person name="Swaminathan K."/>
            <person name="Moose S.P."/>
            <person name="Guerrero-Gonzalez M.L."/>
            <person name="Marino-Ramirez L."/>
            <person name="Landsman D."/>
            <person name="Rodriguez-Kessler M."/>
            <person name="Delgado-Sanchez P."/>
        </authorList>
    </citation>
    <scope>NUCLEOTIDE SEQUENCE</scope>
    <source>
        <tissue evidence="3">Cladode</tissue>
    </source>
</reference>
<evidence type="ECO:0000313" key="3">
    <source>
        <dbReference type="EMBL" id="MBA4679793.1"/>
    </source>
</evidence>
<protein>
    <submittedName>
        <fullName evidence="3">Uncharacterized protein</fullName>
    </submittedName>
</protein>
<dbReference type="EMBL" id="GISG01284706">
    <property type="protein sequence ID" value="MBA4679792.1"/>
    <property type="molecule type" value="Transcribed_RNA"/>
</dbReference>
<dbReference type="InterPro" id="IPR052831">
    <property type="entry name" value="Apoptosis_promoter"/>
</dbReference>
<feature type="compositionally biased region" description="Basic and acidic residues" evidence="2">
    <location>
        <begin position="321"/>
        <end position="330"/>
    </location>
</feature>
<reference evidence="3" key="1">
    <citation type="journal article" date="2013" name="J. Plant Res.">
        <title>Effect of fungi and light on seed germination of three Opuntia species from semiarid lands of central Mexico.</title>
        <authorList>
            <person name="Delgado-Sanchez P."/>
            <person name="Jimenez-Bremont J.F."/>
            <person name="Guerrero-Gonzalez Mde L."/>
            <person name="Flores J."/>
        </authorList>
    </citation>
    <scope>NUCLEOTIDE SEQUENCE</scope>
    <source>
        <tissue evidence="3">Cladode</tissue>
    </source>
</reference>
<feature type="compositionally biased region" description="Basic and acidic residues" evidence="2">
    <location>
        <begin position="293"/>
        <end position="310"/>
    </location>
</feature>
<dbReference type="AlphaFoldDB" id="A0A7C9B1X6"/>
<dbReference type="PANTHER" id="PTHR48190">
    <property type="entry name" value="PROGRAMMED CELL DEATH PROTEIN 7"/>
    <property type="match status" value="1"/>
</dbReference>
<feature type="region of interest" description="Disordered" evidence="2">
    <location>
        <begin position="1"/>
        <end position="25"/>
    </location>
</feature>
<proteinExistence type="predicted"/>
<dbReference type="InterPro" id="IPR031974">
    <property type="entry name" value="PDCD7"/>
</dbReference>
<feature type="coiled-coil region" evidence="1">
    <location>
        <begin position="156"/>
        <end position="222"/>
    </location>
</feature>
<dbReference type="GO" id="GO:0005689">
    <property type="term" value="C:U12-type spliceosomal complex"/>
    <property type="evidence" value="ECO:0007669"/>
    <property type="project" value="TreeGrafter"/>
</dbReference>
<sequence>MNPIPYQSMAPPPPHQWNPAFPPNPPPSSNFWTQINVQVRLKELHETLILANAMQKELEMLLKVKEAKGSVGNQENVDGLDEFSNFLEANRIDFEAQELISVEAANELMWKLRLLLEPFRAVTDEATPWEEKSAVLRLSEKINKSKRNKRWRKRKRQRVAEKLAKEREQFERLDQEADEWRAREIAKDIAQRKVEKMKEIAKQKAKEEKKRLEAELELALMVEKLQELRSIRIQKLKKQGHFLPEEDDKFLERVRAAVEEEERQAKAAADTEAAKGAIAAAEESRKVTQVADLDPKAESNVSKESHEMKTQTETALGSDATTHKESERQGYEGQSYRAYDYVANLPPEFYHYYHGSNTDMGTLIEVRRTWDAYIRPGGSRIPGHWVQAPPPADEIWASYLVQRKC</sequence>
<feature type="region of interest" description="Disordered" evidence="2">
    <location>
        <begin position="289"/>
        <end position="331"/>
    </location>
</feature>
<dbReference type="EMBL" id="GISG01284707">
    <property type="protein sequence ID" value="MBA4679793.1"/>
    <property type="molecule type" value="Transcribed_RNA"/>
</dbReference>